<comment type="pathway">
    <text evidence="5">Cofactor metabolism; pyridoxal 5'-phosphate salvage; pyridoxal 5'-phosphate from pyridoxine 5'-phosphate: step 1/1.</text>
</comment>
<evidence type="ECO:0000259" key="6">
    <source>
        <dbReference type="Pfam" id="PF01243"/>
    </source>
</evidence>
<dbReference type="Proteomes" id="UP001597357">
    <property type="component" value="Unassembled WGS sequence"/>
</dbReference>
<dbReference type="RefSeq" id="WP_379044785.1">
    <property type="nucleotide sequence ID" value="NZ_JBHULZ010000023.1"/>
</dbReference>
<evidence type="ECO:0000259" key="7">
    <source>
        <dbReference type="Pfam" id="PF10590"/>
    </source>
</evidence>
<dbReference type="InterPro" id="IPR000659">
    <property type="entry name" value="Pyridox_Oxase"/>
</dbReference>
<dbReference type="Gene3D" id="2.30.110.10">
    <property type="entry name" value="Electron Transport, Fmn-binding Protein, Chain A"/>
    <property type="match status" value="1"/>
</dbReference>
<dbReference type="GO" id="GO:0004733">
    <property type="term" value="F:pyridoxamine phosphate oxidase activity"/>
    <property type="evidence" value="ECO:0007669"/>
    <property type="project" value="UniProtKB-EC"/>
</dbReference>
<accession>A0ABW5SD62</accession>
<comment type="subunit">
    <text evidence="5">Homodimer.</text>
</comment>
<dbReference type="EC" id="1.4.3.5" evidence="5"/>
<comment type="caution">
    <text evidence="5">Lacks conserved residue(s) required for the propagation of feature annotation.</text>
</comment>
<evidence type="ECO:0000313" key="9">
    <source>
        <dbReference type="Proteomes" id="UP001597357"/>
    </source>
</evidence>
<feature type="binding site" evidence="5">
    <location>
        <begin position="195"/>
        <end position="197"/>
    </location>
    <ligand>
        <name>substrate</name>
    </ligand>
</feature>
<evidence type="ECO:0000256" key="3">
    <source>
        <dbReference type="ARBA" id="ARBA00022643"/>
    </source>
</evidence>
<feature type="binding site" evidence="5">
    <location>
        <begin position="78"/>
        <end position="79"/>
    </location>
    <ligand>
        <name>FMN</name>
        <dbReference type="ChEBI" id="CHEBI:58210"/>
    </ligand>
</feature>
<dbReference type="SUPFAM" id="SSF50475">
    <property type="entry name" value="FMN-binding split barrel"/>
    <property type="match status" value="1"/>
</dbReference>
<dbReference type="InterPro" id="IPR012349">
    <property type="entry name" value="Split_barrel_FMN-bd"/>
</dbReference>
<evidence type="ECO:0000313" key="8">
    <source>
        <dbReference type="EMBL" id="MFD2697258.1"/>
    </source>
</evidence>
<feature type="binding site" evidence="5">
    <location>
        <position position="189"/>
    </location>
    <ligand>
        <name>FMN</name>
        <dbReference type="ChEBI" id="CHEBI:58210"/>
    </ligand>
</feature>
<evidence type="ECO:0000256" key="5">
    <source>
        <dbReference type="HAMAP-Rule" id="MF_01629"/>
    </source>
</evidence>
<comment type="function">
    <text evidence="5">Catalyzes the oxidation of either pyridoxine 5'-phosphate (PNP) or pyridoxamine 5'-phosphate (PMP) into pyridoxal 5'-phosphate (PLP).</text>
</comment>
<dbReference type="InterPro" id="IPR019740">
    <property type="entry name" value="Pyridox_Oxase_CS"/>
</dbReference>
<feature type="domain" description="Pyridoxamine 5'-phosphate oxidase N-terminal" evidence="6">
    <location>
        <begin position="44"/>
        <end position="157"/>
    </location>
</feature>
<feature type="binding site" evidence="5">
    <location>
        <position position="133"/>
    </location>
    <ligand>
        <name>substrate</name>
    </ligand>
</feature>
<reference evidence="9" key="1">
    <citation type="journal article" date="2019" name="Int. J. Syst. Evol. Microbiol.">
        <title>The Global Catalogue of Microorganisms (GCM) 10K type strain sequencing project: providing services to taxonomists for standard genome sequencing and annotation.</title>
        <authorList>
            <consortium name="The Broad Institute Genomics Platform"/>
            <consortium name="The Broad Institute Genome Sequencing Center for Infectious Disease"/>
            <person name="Wu L."/>
            <person name="Ma J."/>
        </authorList>
    </citation>
    <scope>NUCLEOTIDE SEQUENCE [LARGE SCALE GENOMIC DNA]</scope>
    <source>
        <strain evidence="9">KCTC 42255</strain>
    </source>
</reference>
<feature type="binding site" evidence="5">
    <location>
        <begin position="63"/>
        <end position="68"/>
    </location>
    <ligand>
        <name>FMN</name>
        <dbReference type="ChEBI" id="CHEBI:58210"/>
    </ligand>
</feature>
<keyword evidence="3 5" id="KW-0288">FMN</keyword>
<feature type="binding site" evidence="5">
    <location>
        <begin position="142"/>
        <end position="143"/>
    </location>
    <ligand>
        <name>FMN</name>
        <dbReference type="ChEBI" id="CHEBI:58210"/>
    </ligand>
</feature>
<evidence type="ECO:0000256" key="1">
    <source>
        <dbReference type="ARBA" id="ARBA00007301"/>
    </source>
</evidence>
<keyword evidence="9" id="KW-1185">Reference proteome</keyword>
<dbReference type="PANTHER" id="PTHR10851">
    <property type="entry name" value="PYRIDOXINE-5-PHOSPHATE OXIDASE"/>
    <property type="match status" value="1"/>
</dbReference>
<proteinExistence type="inferred from homology"/>
<dbReference type="InterPro" id="IPR011576">
    <property type="entry name" value="Pyridox_Oxase_N"/>
</dbReference>
<keyword evidence="4 5" id="KW-0560">Oxidoreductase</keyword>
<protein>
    <recommendedName>
        <fullName evidence="5">Pyridoxine/pyridoxamine 5'-phosphate oxidase</fullName>
        <ecNumber evidence="5">1.4.3.5</ecNumber>
    </recommendedName>
    <alternativeName>
        <fullName evidence="5">PNP/PMP oxidase</fullName>
        <shortName evidence="5">PNPOx</shortName>
    </alternativeName>
    <alternativeName>
        <fullName evidence="5">Pyridoxal 5'-phosphate synthase</fullName>
    </alternativeName>
</protein>
<dbReference type="PIRSF" id="PIRSF000190">
    <property type="entry name" value="Pyd_amn-ph_oxd"/>
    <property type="match status" value="1"/>
</dbReference>
<evidence type="ECO:0000256" key="4">
    <source>
        <dbReference type="ARBA" id="ARBA00023002"/>
    </source>
</evidence>
<dbReference type="NCBIfam" id="TIGR00558">
    <property type="entry name" value="pdxH"/>
    <property type="match status" value="1"/>
</dbReference>
<organism evidence="8 9">
    <name type="scientific">Mesonia sediminis</name>
    <dbReference type="NCBI Taxonomy" id="1703946"/>
    <lineage>
        <taxon>Bacteria</taxon>
        <taxon>Pseudomonadati</taxon>
        <taxon>Bacteroidota</taxon>
        <taxon>Flavobacteriia</taxon>
        <taxon>Flavobacteriales</taxon>
        <taxon>Flavobacteriaceae</taxon>
        <taxon>Mesonia</taxon>
    </lineage>
</organism>
<comment type="cofactor">
    <cofactor evidence="5">
        <name>FMN</name>
        <dbReference type="ChEBI" id="CHEBI:58210"/>
    </cofactor>
    <text evidence="5">Binds 1 FMN per subunit.</text>
</comment>
<comment type="similarity">
    <text evidence="1 5">Belongs to the pyridoxamine 5'-phosphate oxidase family.</text>
</comment>
<evidence type="ECO:0000256" key="2">
    <source>
        <dbReference type="ARBA" id="ARBA00022630"/>
    </source>
</evidence>
<feature type="binding site" evidence="5">
    <location>
        <position position="85"/>
    </location>
    <ligand>
        <name>FMN</name>
        <dbReference type="ChEBI" id="CHEBI:58210"/>
    </ligand>
</feature>
<dbReference type="Pfam" id="PF01243">
    <property type="entry name" value="PNPOx_N"/>
    <property type="match status" value="1"/>
</dbReference>
<feature type="domain" description="Pyridoxine 5'-phosphate oxidase dimerisation C-terminal" evidence="7">
    <location>
        <begin position="176"/>
        <end position="217"/>
    </location>
</feature>
<dbReference type="Pfam" id="PF10590">
    <property type="entry name" value="PNP_phzG_C"/>
    <property type="match status" value="1"/>
</dbReference>
<comment type="catalytic activity">
    <reaction evidence="5">
        <text>pyridoxamine 5'-phosphate + O2 + H2O = pyridoxal 5'-phosphate + H2O2 + NH4(+)</text>
        <dbReference type="Rhea" id="RHEA:15817"/>
        <dbReference type="ChEBI" id="CHEBI:15377"/>
        <dbReference type="ChEBI" id="CHEBI:15379"/>
        <dbReference type="ChEBI" id="CHEBI:16240"/>
        <dbReference type="ChEBI" id="CHEBI:28938"/>
        <dbReference type="ChEBI" id="CHEBI:58451"/>
        <dbReference type="ChEBI" id="CHEBI:597326"/>
        <dbReference type="EC" id="1.4.3.5"/>
    </reaction>
</comment>
<dbReference type="PANTHER" id="PTHR10851:SF0">
    <property type="entry name" value="PYRIDOXINE-5'-PHOSPHATE OXIDASE"/>
    <property type="match status" value="1"/>
</dbReference>
<feature type="binding site" evidence="5">
    <location>
        <position position="199"/>
    </location>
    <ligand>
        <name>FMN</name>
        <dbReference type="ChEBI" id="CHEBI:58210"/>
    </ligand>
</feature>
<dbReference type="HAMAP" id="MF_01629">
    <property type="entry name" value="PdxH"/>
    <property type="match status" value="1"/>
</dbReference>
<name>A0ABW5SD62_9FLAO</name>
<comment type="caution">
    <text evidence="8">The sequence shown here is derived from an EMBL/GenBank/DDBJ whole genome shotgun (WGS) entry which is preliminary data.</text>
</comment>
<dbReference type="InterPro" id="IPR019576">
    <property type="entry name" value="Pyridoxamine_oxidase_dimer_C"/>
</dbReference>
<feature type="binding site" evidence="5">
    <location>
        <position position="68"/>
    </location>
    <ligand>
        <name>substrate</name>
    </ligand>
</feature>
<feature type="binding site" evidence="5">
    <location>
        <position position="125"/>
    </location>
    <ligand>
        <name>substrate</name>
    </ligand>
</feature>
<keyword evidence="2 5" id="KW-0285">Flavoprotein</keyword>
<feature type="binding site" evidence="5">
    <location>
        <position position="107"/>
    </location>
    <ligand>
        <name>FMN</name>
        <dbReference type="ChEBI" id="CHEBI:58210"/>
    </ligand>
</feature>
<sequence>MENKLHDYRKSYEKFSLDLDKENKDPMMLFTEWFKEIDENDLADEVNAVNLTTIETDGFPKSRIVLLKSFSKDGFIFYTNYNSDKGQAIAKNNKVNLSFFWPQAERQVIIKGLAEKVDAKESDAYFYSRPKGSQMGAIVSNQSHEIPNREYLEDKLSALEKEVAENNKEIKRPDHWGGYLIKPTEIEFWQGRANRLHDRFLFSKNGENNWSKKRLAP</sequence>
<gene>
    <name evidence="5 8" type="primary">pdxH</name>
    <name evidence="8" type="ORF">ACFSQ0_04580</name>
</gene>
<comment type="pathway">
    <text evidence="5">Cofactor metabolism; pyridoxal 5'-phosphate salvage; pyridoxal 5'-phosphate from pyridoxamine 5'-phosphate: step 1/1.</text>
</comment>
<dbReference type="NCBIfam" id="NF004231">
    <property type="entry name" value="PRK05679.1"/>
    <property type="match status" value="1"/>
</dbReference>
<dbReference type="EMBL" id="JBHULZ010000023">
    <property type="protein sequence ID" value="MFD2697258.1"/>
    <property type="molecule type" value="Genomic_DNA"/>
</dbReference>
<keyword evidence="5" id="KW-0664">Pyridoxine biosynthesis</keyword>
<comment type="catalytic activity">
    <reaction evidence="5">
        <text>pyridoxine 5'-phosphate + O2 = pyridoxal 5'-phosphate + H2O2</text>
        <dbReference type="Rhea" id="RHEA:15149"/>
        <dbReference type="ChEBI" id="CHEBI:15379"/>
        <dbReference type="ChEBI" id="CHEBI:16240"/>
        <dbReference type="ChEBI" id="CHEBI:58589"/>
        <dbReference type="ChEBI" id="CHEBI:597326"/>
        <dbReference type="EC" id="1.4.3.5"/>
    </reaction>
</comment>
<dbReference type="PROSITE" id="PS01064">
    <property type="entry name" value="PYRIDOX_OXIDASE"/>
    <property type="match status" value="1"/>
</dbReference>
<feature type="binding site" evidence="5">
    <location>
        <position position="129"/>
    </location>
    <ligand>
        <name>substrate</name>
    </ligand>
</feature>